<dbReference type="GO" id="GO:1901981">
    <property type="term" value="F:phosphatidylinositol phosphate binding"/>
    <property type="evidence" value="ECO:0007669"/>
    <property type="project" value="TreeGrafter"/>
</dbReference>
<proteinExistence type="predicted"/>
<feature type="domain" description="UDENN" evidence="5">
    <location>
        <begin position="13"/>
        <end position="356"/>
    </location>
</feature>
<dbReference type="GO" id="GO:0030136">
    <property type="term" value="C:clathrin-coated vesicle"/>
    <property type="evidence" value="ECO:0007669"/>
    <property type="project" value="UniProtKB-SubCell"/>
</dbReference>
<evidence type="ECO:0000256" key="1">
    <source>
        <dbReference type="ARBA" id="ARBA00004132"/>
    </source>
</evidence>
<dbReference type="InterPro" id="IPR043153">
    <property type="entry name" value="DENN_C"/>
</dbReference>
<dbReference type="Pfam" id="PF03455">
    <property type="entry name" value="dDENN"/>
    <property type="match status" value="1"/>
</dbReference>
<keyword evidence="3" id="KW-0968">Cytoplasmic vesicle</keyword>
<reference evidence="6" key="1">
    <citation type="submission" date="2020-07" db="EMBL/GenBank/DDBJ databases">
        <title>A long reads based de novo assembly of the rainbow trout Arlee double haploid line genome.</title>
        <authorList>
            <person name="Gao G."/>
            <person name="Palti Y."/>
        </authorList>
    </citation>
    <scope>NUCLEOTIDE SEQUENCE [LARGE SCALE GENOMIC DNA]</scope>
</reference>
<dbReference type="GO" id="GO:0005085">
    <property type="term" value="F:guanyl-nucleotide exchange factor activity"/>
    <property type="evidence" value="ECO:0007669"/>
    <property type="project" value="UniProtKB-KW"/>
</dbReference>
<dbReference type="SMART" id="SM00799">
    <property type="entry name" value="DENN"/>
    <property type="match status" value="1"/>
</dbReference>
<dbReference type="Pfam" id="PF03456">
    <property type="entry name" value="uDENN"/>
    <property type="match status" value="1"/>
</dbReference>
<dbReference type="AlphaFoldDB" id="A0A8C7WFJ1"/>
<evidence type="ECO:0000313" key="6">
    <source>
        <dbReference type="Ensembl" id="ENSOMYP00000091092.1"/>
    </source>
</evidence>
<dbReference type="PANTHER" id="PTHR13196:SF22">
    <property type="entry name" value="DENN DOMAIN-CONTAINING PROTEIN 1A"/>
    <property type="match status" value="1"/>
</dbReference>
<sequence length="875" mass="97108">MGSRIKDNPEATFEVYLEVTHPGTTGSDPEVRRRFPEDYIDQETLQTVPKFCFPFSVDSLSVSQVGQNFTFVLTDIESKQRFGFCRLSSGAHSCYCILSYLPWFEVFYKLLNILADYTIKGQESQWRELLESLHTLPIPDPGVPVHLSRNLTEYFVAVDVNNMLHLYASMLYERRILICCSKLSTLTACVHGSAAMMYPMYWQHVYIPVLPQHLIDYCCAPMPYLIGVHSSLMEKVRGMALDDVVVLNVDTNTLETPFDDLQSLPNDVVSSLKNRLKKVSTTTGDGVARAFLKTQAALFGCYRNALQIQPGEPITFSEEVFVTHRSSAMRQFLQNAIQLQLFKQFIDGRLDLLNAGEGFSDVFEDEINMGEYAGSDKNYHQWLFTVKKGGGAIFNTVRTKANPAMKTVYKFAKDHARMGIKEVKSRLKQKVPSSLCSAFGFCSSLSMFVFGPNHRLKNNFTEHNCGGRPTRHYTVFLSEDSSGDELQHEDHSIASFPENFLFSAPFEWPPPYRSLKEAEEGEEPISGPSYTAPPSPVMEKFADINLLGNMFSCLDEPEGQQLSLAKSLEDLRTPKDPQEQQKLIYQRMDLSGTLPGLKHSNPYNKMWSMHGQDDMAMSGRVSPNWDRPLSVPPPDLEELQPPSRESFGPGVLERPDLFTSHSQGECITIPRPQGRKTPEPGKVLGPPPVPQPRIKPGVTTTTPALAGEGADSRSCAEPPTSRPVLPPRPYPQSLPPFHQHMPLNPFTPPLGYSTHRHYSPTVAGNPFGGRAYGLSSPVGSTLPPGMGSMRSAFPNHGGPPPTSSGSHHALSNLLDSPSVPTPSLATRVLPKPPNTAEDSNETQDPFGDLLAMAKPAAAPPKKKVEGLRGKWETFD</sequence>
<reference evidence="6" key="2">
    <citation type="submission" date="2025-08" db="UniProtKB">
        <authorList>
            <consortium name="Ensembl"/>
        </authorList>
    </citation>
    <scope>IDENTIFICATION</scope>
</reference>
<feature type="compositionally biased region" description="Basic and acidic residues" evidence="4">
    <location>
        <begin position="862"/>
        <end position="875"/>
    </location>
</feature>
<feature type="compositionally biased region" description="Pro residues" evidence="4">
    <location>
        <begin position="720"/>
        <end position="734"/>
    </location>
</feature>
<evidence type="ECO:0000256" key="2">
    <source>
        <dbReference type="ARBA" id="ARBA00022658"/>
    </source>
</evidence>
<dbReference type="InterPro" id="IPR005112">
    <property type="entry name" value="dDENN_dom"/>
</dbReference>
<dbReference type="Pfam" id="PF02141">
    <property type="entry name" value="DENN"/>
    <property type="match status" value="2"/>
</dbReference>
<dbReference type="InterPro" id="IPR001194">
    <property type="entry name" value="cDENN_dom"/>
</dbReference>
<evidence type="ECO:0000256" key="4">
    <source>
        <dbReference type="SAM" id="MobiDB-lite"/>
    </source>
</evidence>
<comment type="subcellular location">
    <subcellularLocation>
        <location evidence="1">Cytoplasmic vesicle</location>
        <location evidence="1">Clathrin-coated vesicle</location>
    </subcellularLocation>
</comment>
<reference evidence="6" key="3">
    <citation type="submission" date="2025-09" db="UniProtKB">
        <authorList>
            <consortium name="Ensembl"/>
        </authorList>
    </citation>
    <scope>IDENTIFICATION</scope>
</reference>
<evidence type="ECO:0000313" key="7">
    <source>
        <dbReference type="Proteomes" id="UP000694395"/>
    </source>
</evidence>
<dbReference type="Gene3D" id="3.30.450.200">
    <property type="match status" value="1"/>
</dbReference>
<dbReference type="GO" id="GO:0032456">
    <property type="term" value="P:endocytic recycling"/>
    <property type="evidence" value="ECO:0007669"/>
    <property type="project" value="TreeGrafter"/>
</dbReference>
<dbReference type="GO" id="GO:0005829">
    <property type="term" value="C:cytosol"/>
    <property type="evidence" value="ECO:0007669"/>
    <property type="project" value="TreeGrafter"/>
</dbReference>
<dbReference type="SMART" id="SM00801">
    <property type="entry name" value="dDENN"/>
    <property type="match status" value="1"/>
</dbReference>
<dbReference type="InterPro" id="IPR037516">
    <property type="entry name" value="Tripartite_DENN"/>
</dbReference>
<organism evidence="6 7">
    <name type="scientific">Oncorhynchus mykiss</name>
    <name type="common">Rainbow trout</name>
    <name type="synonym">Salmo gairdneri</name>
    <dbReference type="NCBI Taxonomy" id="8022"/>
    <lineage>
        <taxon>Eukaryota</taxon>
        <taxon>Metazoa</taxon>
        <taxon>Chordata</taxon>
        <taxon>Craniata</taxon>
        <taxon>Vertebrata</taxon>
        <taxon>Euteleostomi</taxon>
        <taxon>Actinopterygii</taxon>
        <taxon>Neopterygii</taxon>
        <taxon>Teleostei</taxon>
        <taxon>Protacanthopterygii</taxon>
        <taxon>Salmoniformes</taxon>
        <taxon>Salmonidae</taxon>
        <taxon>Salmoninae</taxon>
        <taxon>Oncorhynchus</taxon>
    </lineage>
</organism>
<keyword evidence="7" id="KW-1185">Reference proteome</keyword>
<dbReference type="FunFam" id="3.40.50.11500:FF:000001">
    <property type="entry name" value="Putative DENN domain-containing protein 1A"/>
    <property type="match status" value="1"/>
</dbReference>
<dbReference type="PANTHER" id="PTHR13196">
    <property type="entry name" value="DENN DOMAIN-CONTAINING"/>
    <property type="match status" value="1"/>
</dbReference>
<protein>
    <submittedName>
        <fullName evidence="6">DENN/MADD domain containing 1A</fullName>
    </submittedName>
</protein>
<feature type="region of interest" description="Disordered" evidence="4">
    <location>
        <begin position="778"/>
        <end position="875"/>
    </location>
</feature>
<dbReference type="Gene3D" id="6.10.140.1000">
    <property type="match status" value="1"/>
</dbReference>
<dbReference type="Ensembl" id="ENSOMYT00000099148.2">
    <property type="protein sequence ID" value="ENSOMYP00000091092.1"/>
    <property type="gene ID" value="ENSOMYG00000041827.2"/>
</dbReference>
<dbReference type="GeneTree" id="ENSGT00940000156261"/>
<dbReference type="SMART" id="SM00800">
    <property type="entry name" value="uDENN"/>
    <property type="match status" value="1"/>
</dbReference>
<dbReference type="InterPro" id="IPR040032">
    <property type="entry name" value="DENND1A/B/C"/>
</dbReference>
<feature type="region of interest" description="Disordered" evidence="4">
    <location>
        <begin position="608"/>
        <end position="742"/>
    </location>
</feature>
<dbReference type="PROSITE" id="PS50211">
    <property type="entry name" value="DENN"/>
    <property type="match status" value="1"/>
</dbReference>
<dbReference type="FunFam" id="3.30.450.200:FF:000003">
    <property type="entry name" value="DENN domain containing 1A"/>
    <property type="match status" value="1"/>
</dbReference>
<name>A0A8C7WFJ1_ONCMY</name>
<dbReference type="GO" id="GO:0006897">
    <property type="term" value="P:endocytosis"/>
    <property type="evidence" value="ECO:0007669"/>
    <property type="project" value="TreeGrafter"/>
</dbReference>
<dbReference type="Gene3D" id="3.40.50.11500">
    <property type="match status" value="1"/>
</dbReference>
<evidence type="ECO:0000256" key="3">
    <source>
        <dbReference type="ARBA" id="ARBA00023329"/>
    </source>
</evidence>
<keyword evidence="2" id="KW-0344">Guanine-nucleotide releasing factor</keyword>
<dbReference type="Proteomes" id="UP000694395">
    <property type="component" value="Chromosome 5"/>
</dbReference>
<dbReference type="InterPro" id="IPR005113">
    <property type="entry name" value="uDENN_dom"/>
</dbReference>
<accession>A0A8C7WFJ1</accession>
<evidence type="ECO:0000259" key="5">
    <source>
        <dbReference type="PROSITE" id="PS50211"/>
    </source>
</evidence>